<feature type="transmembrane region" description="Helical" evidence="1">
    <location>
        <begin position="12"/>
        <end position="32"/>
    </location>
</feature>
<evidence type="ECO:0000313" key="3">
    <source>
        <dbReference type="Proteomes" id="UP000190774"/>
    </source>
</evidence>
<sequence length="59" mass="6002">MISTDPSTPNLHLRVISAAIVLLAMTAAVSGVAGSASVLVWVVALIALTVFGASFYLKS</sequence>
<dbReference type="STRING" id="48467.SAMN02745166_00343"/>
<evidence type="ECO:0000256" key="1">
    <source>
        <dbReference type="SAM" id="Phobius"/>
    </source>
</evidence>
<dbReference type="EMBL" id="FUYE01000001">
    <property type="protein sequence ID" value="SKA77233.1"/>
    <property type="molecule type" value="Genomic_DNA"/>
</dbReference>
<dbReference type="Proteomes" id="UP000190774">
    <property type="component" value="Unassembled WGS sequence"/>
</dbReference>
<gene>
    <name evidence="2" type="ORF">SAMN02745166_00343</name>
</gene>
<dbReference type="RefSeq" id="WP_078811566.1">
    <property type="nucleotide sequence ID" value="NZ_FUYE01000001.1"/>
</dbReference>
<name>A0A1T4WIR5_9BACT</name>
<keyword evidence="1" id="KW-0472">Membrane</keyword>
<protein>
    <submittedName>
        <fullName evidence="2">Uncharacterized protein</fullName>
    </submittedName>
</protein>
<feature type="transmembrane region" description="Helical" evidence="1">
    <location>
        <begin position="38"/>
        <end position="57"/>
    </location>
</feature>
<keyword evidence="3" id="KW-1185">Reference proteome</keyword>
<proteinExistence type="predicted"/>
<organism evidence="2 3">
    <name type="scientific">Prosthecobacter debontii</name>
    <dbReference type="NCBI Taxonomy" id="48467"/>
    <lineage>
        <taxon>Bacteria</taxon>
        <taxon>Pseudomonadati</taxon>
        <taxon>Verrucomicrobiota</taxon>
        <taxon>Verrucomicrobiia</taxon>
        <taxon>Verrucomicrobiales</taxon>
        <taxon>Verrucomicrobiaceae</taxon>
        <taxon>Prosthecobacter</taxon>
    </lineage>
</organism>
<keyword evidence="1" id="KW-0812">Transmembrane</keyword>
<dbReference type="AlphaFoldDB" id="A0A1T4WIR5"/>
<accession>A0A1T4WIR5</accession>
<reference evidence="3" key="1">
    <citation type="submission" date="2017-02" db="EMBL/GenBank/DDBJ databases">
        <authorList>
            <person name="Varghese N."/>
            <person name="Submissions S."/>
        </authorList>
    </citation>
    <scope>NUCLEOTIDE SEQUENCE [LARGE SCALE GENOMIC DNA]</scope>
    <source>
        <strain evidence="3">ATCC 700200</strain>
    </source>
</reference>
<keyword evidence="1" id="KW-1133">Transmembrane helix</keyword>
<evidence type="ECO:0000313" key="2">
    <source>
        <dbReference type="EMBL" id="SKA77233.1"/>
    </source>
</evidence>